<evidence type="ECO:0000313" key="14">
    <source>
        <dbReference type="Proteomes" id="UP000030643"/>
    </source>
</evidence>
<evidence type="ECO:0000256" key="7">
    <source>
        <dbReference type="ARBA" id="ARBA00022777"/>
    </source>
</evidence>
<dbReference type="PRINTS" id="PR00344">
    <property type="entry name" value="BCTRLSENSOR"/>
</dbReference>
<evidence type="ECO:0000256" key="6">
    <source>
        <dbReference type="ARBA" id="ARBA00022692"/>
    </source>
</evidence>
<dbReference type="InterPro" id="IPR036890">
    <property type="entry name" value="HATPase_C_sf"/>
</dbReference>
<evidence type="ECO:0000256" key="9">
    <source>
        <dbReference type="ARBA" id="ARBA00023012"/>
    </source>
</evidence>
<evidence type="ECO:0000256" key="5">
    <source>
        <dbReference type="ARBA" id="ARBA00022679"/>
    </source>
</evidence>
<accession>A0A069CV28</accession>
<keyword evidence="14" id="KW-1185">Reference proteome</keyword>
<comment type="subcellular location">
    <subcellularLocation>
        <location evidence="2">Membrane</location>
    </subcellularLocation>
</comment>
<dbReference type="CDD" id="cd00082">
    <property type="entry name" value="HisKA"/>
    <property type="match status" value="1"/>
</dbReference>
<dbReference type="FunFam" id="1.10.287.130:FF:000001">
    <property type="entry name" value="Two-component sensor histidine kinase"/>
    <property type="match status" value="1"/>
</dbReference>
<keyword evidence="4" id="KW-0597">Phosphoprotein</keyword>
<proteinExistence type="predicted"/>
<keyword evidence="6 11" id="KW-0812">Transmembrane</keyword>
<evidence type="ECO:0000256" key="8">
    <source>
        <dbReference type="ARBA" id="ARBA00022989"/>
    </source>
</evidence>
<dbReference type="Pfam" id="PF00512">
    <property type="entry name" value="HisKA"/>
    <property type="match status" value="1"/>
</dbReference>
<dbReference type="InterPro" id="IPR003594">
    <property type="entry name" value="HATPase_dom"/>
</dbReference>
<comment type="catalytic activity">
    <reaction evidence="1">
        <text>ATP + protein L-histidine = ADP + protein N-phospho-L-histidine.</text>
        <dbReference type="EC" id="2.7.13.3"/>
    </reaction>
</comment>
<dbReference type="Gene3D" id="3.30.565.10">
    <property type="entry name" value="Histidine kinase-like ATPase, C-terminal domain"/>
    <property type="match status" value="1"/>
</dbReference>
<dbReference type="Gene3D" id="1.10.287.130">
    <property type="match status" value="1"/>
</dbReference>
<dbReference type="PANTHER" id="PTHR45436">
    <property type="entry name" value="SENSOR HISTIDINE KINASE YKOH"/>
    <property type="match status" value="1"/>
</dbReference>
<evidence type="ECO:0000256" key="11">
    <source>
        <dbReference type="SAM" id="Phobius"/>
    </source>
</evidence>
<dbReference type="PANTHER" id="PTHR45436:SF5">
    <property type="entry name" value="SENSOR HISTIDINE KINASE TRCS"/>
    <property type="match status" value="1"/>
</dbReference>
<dbReference type="CDD" id="cd00075">
    <property type="entry name" value="HATPase"/>
    <property type="match status" value="1"/>
</dbReference>
<dbReference type="eggNOG" id="COG2205">
    <property type="taxonomic scope" value="Bacteria"/>
</dbReference>
<dbReference type="SUPFAM" id="SSF47384">
    <property type="entry name" value="Homodimeric domain of signal transducing histidine kinase"/>
    <property type="match status" value="1"/>
</dbReference>
<name>A0A069CV28_WEIOS</name>
<dbReference type="EMBL" id="DF820491">
    <property type="protein sequence ID" value="GAK31242.1"/>
    <property type="molecule type" value="Genomic_DNA"/>
</dbReference>
<keyword evidence="5" id="KW-0808">Transferase</keyword>
<keyword evidence="8 11" id="KW-1133">Transmembrane helix</keyword>
<dbReference type="STRING" id="1329250.WOSG25_080740"/>
<dbReference type="InterPro" id="IPR005467">
    <property type="entry name" value="His_kinase_dom"/>
</dbReference>
<feature type="transmembrane region" description="Helical" evidence="11">
    <location>
        <begin position="155"/>
        <end position="177"/>
    </location>
</feature>
<gene>
    <name evidence="13" type="ORF">WOSG25_080740</name>
</gene>
<dbReference type="InterPro" id="IPR036097">
    <property type="entry name" value="HisK_dim/P_sf"/>
</dbReference>
<evidence type="ECO:0000313" key="13">
    <source>
        <dbReference type="EMBL" id="GAK31242.1"/>
    </source>
</evidence>
<dbReference type="InterPro" id="IPR004358">
    <property type="entry name" value="Sig_transdc_His_kin-like_C"/>
</dbReference>
<dbReference type="Pfam" id="PF02518">
    <property type="entry name" value="HATPase_c"/>
    <property type="match status" value="1"/>
</dbReference>
<dbReference type="GO" id="GO:0000155">
    <property type="term" value="F:phosphorelay sensor kinase activity"/>
    <property type="evidence" value="ECO:0007669"/>
    <property type="project" value="InterPro"/>
</dbReference>
<evidence type="ECO:0000256" key="2">
    <source>
        <dbReference type="ARBA" id="ARBA00004370"/>
    </source>
</evidence>
<dbReference type="SMART" id="SM00388">
    <property type="entry name" value="HisKA"/>
    <property type="match status" value="1"/>
</dbReference>
<dbReference type="RefSeq" id="WP_027699247.1">
    <property type="nucleotide sequence ID" value="NZ_DF820491.1"/>
</dbReference>
<dbReference type="GO" id="GO:0016020">
    <property type="term" value="C:membrane"/>
    <property type="evidence" value="ECO:0007669"/>
    <property type="project" value="UniProtKB-SubCell"/>
</dbReference>
<dbReference type="PROSITE" id="PS50109">
    <property type="entry name" value="HIS_KIN"/>
    <property type="match status" value="1"/>
</dbReference>
<keyword evidence="9" id="KW-0902">Two-component regulatory system</keyword>
<keyword evidence="10 11" id="KW-0472">Membrane</keyword>
<evidence type="ECO:0000256" key="4">
    <source>
        <dbReference type="ARBA" id="ARBA00022553"/>
    </source>
</evidence>
<dbReference type="SUPFAM" id="SSF55874">
    <property type="entry name" value="ATPase domain of HSP90 chaperone/DNA topoisomerase II/histidine kinase"/>
    <property type="match status" value="1"/>
</dbReference>
<feature type="transmembrane region" description="Helical" evidence="11">
    <location>
        <begin position="20"/>
        <end position="44"/>
    </location>
</feature>
<keyword evidence="7 13" id="KW-0418">Kinase</keyword>
<dbReference type="OrthoDB" id="9786919at2"/>
<dbReference type="Proteomes" id="UP000030643">
    <property type="component" value="Unassembled WGS sequence"/>
</dbReference>
<dbReference type="EC" id="2.7.13.3" evidence="3"/>
<organism evidence="13 14">
    <name type="scientific">Weissella oryzae (strain DSM 25784 / JCM 18191 / LMG 30913 / SG25)</name>
    <dbReference type="NCBI Taxonomy" id="1329250"/>
    <lineage>
        <taxon>Bacteria</taxon>
        <taxon>Bacillati</taxon>
        <taxon>Bacillota</taxon>
        <taxon>Bacilli</taxon>
        <taxon>Lactobacillales</taxon>
        <taxon>Lactobacillaceae</taxon>
        <taxon>Weissella</taxon>
    </lineage>
</organism>
<evidence type="ECO:0000256" key="1">
    <source>
        <dbReference type="ARBA" id="ARBA00000085"/>
    </source>
</evidence>
<evidence type="ECO:0000259" key="12">
    <source>
        <dbReference type="PROSITE" id="PS50109"/>
    </source>
</evidence>
<dbReference type="InterPro" id="IPR050428">
    <property type="entry name" value="TCS_sensor_his_kinase"/>
</dbReference>
<protein>
    <recommendedName>
        <fullName evidence="3">histidine kinase</fullName>
        <ecNumber evidence="3">2.7.13.3</ecNumber>
    </recommendedName>
</protein>
<sequence length="453" mass="51061">MFSEKTKPIKSSRNIIVGTFSRLFAMIFLVLVVVTSSTVGYRLLLTRQHDIISLAKQMNKEDIDSLIDWNSWRENSIVDVHDVYVQITLNHASHGKKYLYSDTAAKTLITKANKTALINHYYWVDDRGLYYKYLLPTNDGQILVMVGMHSAFQTLQIVVVSMLLAILLLYILAIFYIRRLADKISAPLVNFTRAVGQVSLEEPIEPQLPTITAPAEVRTLRETSVSWLESLRDQVLHEKDFIANASHELKTPLAAFRGNLALIHRRGQSHPEVIPQALAHLDQEAERMQALVSQLLAMSHIEGSTALQSDYPLALIFDDFAAQVQSESSREIRIERQTAKWVLTNQENTLYVLKIIFENAVKYSPADSPIILRLKDNLIEIIDSGLGIPVADRKKVFERFFRGDRAHSSTINGTGLGLALAAELAEKNGLTIRFFDHQPKGTIAQVSFTVSHK</sequence>
<dbReference type="AlphaFoldDB" id="A0A069CV28"/>
<dbReference type="InterPro" id="IPR003661">
    <property type="entry name" value="HisK_dim/P_dom"/>
</dbReference>
<reference evidence="14" key="1">
    <citation type="journal article" date="2014" name="Genome Announc.">
        <title>Draft genome sequence of Weissella oryzae SG25T, isolated from fermented rice grains.</title>
        <authorList>
            <person name="Tanizawa Y."/>
            <person name="Fujisawa T."/>
            <person name="Mochizuki T."/>
            <person name="Kaminuma E."/>
            <person name="Suzuki Y."/>
            <person name="Nakamura Y."/>
            <person name="Tohno M."/>
        </authorList>
    </citation>
    <scope>NUCLEOTIDE SEQUENCE [LARGE SCALE GENOMIC DNA]</scope>
    <source>
        <strain evidence="14">DSM 25784 / JCM 18191 / LMG 30913 / SG25</strain>
    </source>
</reference>
<evidence type="ECO:0000256" key="3">
    <source>
        <dbReference type="ARBA" id="ARBA00012438"/>
    </source>
</evidence>
<evidence type="ECO:0000256" key="10">
    <source>
        <dbReference type="ARBA" id="ARBA00023136"/>
    </source>
</evidence>
<feature type="domain" description="Histidine kinase" evidence="12">
    <location>
        <begin position="244"/>
        <end position="452"/>
    </location>
</feature>
<dbReference type="SMART" id="SM00387">
    <property type="entry name" value="HATPase_c"/>
    <property type="match status" value="1"/>
</dbReference>